<dbReference type="Proteomes" id="UP000598633">
    <property type="component" value="Unassembled WGS sequence"/>
</dbReference>
<dbReference type="InterPro" id="IPR023799">
    <property type="entry name" value="RbfA_dom_sf"/>
</dbReference>
<comment type="similarity">
    <text evidence="2">Belongs to the RbfA family.</text>
</comment>
<organism evidence="3 4">
    <name type="scientific">Candidatus Sulfomarinibacter kjeldsenii</name>
    <dbReference type="NCBI Taxonomy" id="2885994"/>
    <lineage>
        <taxon>Bacteria</taxon>
        <taxon>Pseudomonadati</taxon>
        <taxon>Acidobacteriota</taxon>
        <taxon>Thermoanaerobaculia</taxon>
        <taxon>Thermoanaerobaculales</taxon>
        <taxon>Candidatus Sulfomarinibacteraceae</taxon>
        <taxon>Candidatus Sulfomarinibacter</taxon>
    </lineage>
</organism>
<dbReference type="Pfam" id="PF02033">
    <property type="entry name" value="RBFA"/>
    <property type="match status" value="1"/>
</dbReference>
<dbReference type="InterPro" id="IPR000238">
    <property type="entry name" value="RbfA"/>
</dbReference>
<dbReference type="SUPFAM" id="SSF89919">
    <property type="entry name" value="Ribosome-binding factor A, RbfA"/>
    <property type="match status" value="1"/>
</dbReference>
<evidence type="ECO:0000313" key="3">
    <source>
        <dbReference type="EMBL" id="MBD3869866.1"/>
    </source>
</evidence>
<reference evidence="3 4" key="1">
    <citation type="submission" date="2020-08" db="EMBL/GenBank/DDBJ databases">
        <title>Acidobacteriota in marine sediments use diverse sulfur dissimilation pathways.</title>
        <authorList>
            <person name="Wasmund K."/>
        </authorList>
    </citation>
    <scope>NUCLEOTIDE SEQUENCE [LARGE SCALE GENOMIC DNA]</scope>
    <source>
        <strain evidence="3">MAG AM3-A</strain>
    </source>
</reference>
<comment type="caution">
    <text evidence="3">The sequence shown here is derived from an EMBL/GenBank/DDBJ whole genome shotgun (WGS) entry which is preliminary data.</text>
</comment>
<comment type="function">
    <text evidence="2">One of several proteins that assist in the late maturation steps of the functional core of the 30S ribosomal subunit. Associates with free 30S ribosomal subunits (but not with 30S subunits that are part of 70S ribosomes or polysomes). Required for efficient processing of 16S rRNA. May interact with the 5'-terminal helix region of 16S rRNA.</text>
</comment>
<keyword evidence="2" id="KW-0963">Cytoplasm</keyword>
<name>A0A8J6YAN8_9BACT</name>
<proteinExistence type="inferred from homology"/>
<dbReference type="PROSITE" id="PS01319">
    <property type="entry name" value="RBFA"/>
    <property type="match status" value="1"/>
</dbReference>
<evidence type="ECO:0000256" key="1">
    <source>
        <dbReference type="ARBA" id="ARBA00022517"/>
    </source>
</evidence>
<comment type="subcellular location">
    <subcellularLocation>
        <location evidence="2">Cytoplasm</location>
    </subcellularLocation>
</comment>
<comment type="subunit">
    <text evidence="2">Monomer. Binds 30S ribosomal subunits, but not 50S ribosomal subunits or 70S ribosomes.</text>
</comment>
<dbReference type="InterPro" id="IPR020053">
    <property type="entry name" value="Ribosome-bd_factorA_CS"/>
</dbReference>
<evidence type="ECO:0000313" key="4">
    <source>
        <dbReference type="Proteomes" id="UP000598633"/>
    </source>
</evidence>
<keyword evidence="1 2" id="KW-0690">Ribosome biogenesis</keyword>
<dbReference type="PANTHER" id="PTHR33515:SF1">
    <property type="entry name" value="RIBOSOME-BINDING FACTOR A, CHLOROPLASTIC-RELATED"/>
    <property type="match status" value="1"/>
</dbReference>
<protein>
    <recommendedName>
        <fullName evidence="2">Ribosome-binding factor A</fullName>
    </recommendedName>
</protein>
<dbReference type="GO" id="GO:0030490">
    <property type="term" value="P:maturation of SSU-rRNA"/>
    <property type="evidence" value="ECO:0007669"/>
    <property type="project" value="UniProtKB-UniRule"/>
</dbReference>
<dbReference type="GO" id="GO:0043024">
    <property type="term" value="F:ribosomal small subunit binding"/>
    <property type="evidence" value="ECO:0007669"/>
    <property type="project" value="TreeGrafter"/>
</dbReference>
<dbReference type="GO" id="GO:0005829">
    <property type="term" value="C:cytosol"/>
    <property type="evidence" value="ECO:0007669"/>
    <property type="project" value="TreeGrafter"/>
</dbReference>
<dbReference type="AlphaFoldDB" id="A0A8J6YAN8"/>
<dbReference type="NCBIfam" id="TIGR00082">
    <property type="entry name" value="rbfA"/>
    <property type="match status" value="1"/>
</dbReference>
<dbReference type="PANTHER" id="PTHR33515">
    <property type="entry name" value="RIBOSOME-BINDING FACTOR A, CHLOROPLASTIC-RELATED"/>
    <property type="match status" value="1"/>
</dbReference>
<gene>
    <name evidence="2 3" type="primary">rbfA</name>
    <name evidence="3" type="ORF">IFJ97_00735</name>
</gene>
<dbReference type="HAMAP" id="MF_00003">
    <property type="entry name" value="RbfA"/>
    <property type="match status" value="1"/>
</dbReference>
<sequence length="135" mass="15406">MAHNKSFERNARLEGEIRSVLSNLLRSEVNDPRLADVTVSTIRLSADRSKARVFYSVIGDSEQEREAGDGFSAAAPFMRRQLGQRMRLRVVPSLEFHRDTSYEYGDRMERLFDRLSDEGLLPEADNKNGVPEDES</sequence>
<dbReference type="Gene3D" id="3.30.300.20">
    <property type="match status" value="1"/>
</dbReference>
<accession>A0A8J6YAN8</accession>
<dbReference type="EMBL" id="JACXWA010000010">
    <property type="protein sequence ID" value="MBD3869866.1"/>
    <property type="molecule type" value="Genomic_DNA"/>
</dbReference>
<dbReference type="InterPro" id="IPR015946">
    <property type="entry name" value="KH_dom-like_a/b"/>
</dbReference>
<evidence type="ECO:0000256" key="2">
    <source>
        <dbReference type="HAMAP-Rule" id="MF_00003"/>
    </source>
</evidence>